<dbReference type="EMBL" id="JARIHO010000009">
    <property type="protein sequence ID" value="KAJ7355307.1"/>
    <property type="molecule type" value="Genomic_DNA"/>
</dbReference>
<dbReference type="PIRSF" id="PIRSF015736">
    <property type="entry name" value="MI"/>
    <property type="match status" value="1"/>
</dbReference>
<dbReference type="PANTHER" id="PTHR40267:SF1">
    <property type="entry name" value="BLR3294 PROTEIN"/>
    <property type="match status" value="1"/>
</dbReference>
<dbReference type="Gene3D" id="3.40.50.12500">
    <property type="match status" value="1"/>
</dbReference>
<evidence type="ECO:0000313" key="1">
    <source>
        <dbReference type="EMBL" id="KAJ7355307.1"/>
    </source>
</evidence>
<reference evidence="1" key="1">
    <citation type="submission" date="2023-03" db="EMBL/GenBank/DDBJ databases">
        <title>Massive genome expansion in bonnet fungi (Mycena s.s.) driven by repeated elements and novel gene families across ecological guilds.</title>
        <authorList>
            <consortium name="Lawrence Berkeley National Laboratory"/>
            <person name="Harder C.B."/>
            <person name="Miyauchi S."/>
            <person name="Viragh M."/>
            <person name="Kuo A."/>
            <person name="Thoen E."/>
            <person name="Andreopoulos B."/>
            <person name="Lu D."/>
            <person name="Skrede I."/>
            <person name="Drula E."/>
            <person name="Henrissat B."/>
            <person name="Morin E."/>
            <person name="Kohler A."/>
            <person name="Barry K."/>
            <person name="LaButti K."/>
            <person name="Morin E."/>
            <person name="Salamov A."/>
            <person name="Lipzen A."/>
            <person name="Mereny Z."/>
            <person name="Hegedus B."/>
            <person name="Baldrian P."/>
            <person name="Stursova M."/>
            <person name="Weitz H."/>
            <person name="Taylor A."/>
            <person name="Grigoriev I.V."/>
            <person name="Nagy L.G."/>
            <person name="Martin F."/>
            <person name="Kauserud H."/>
        </authorList>
    </citation>
    <scope>NUCLEOTIDE SEQUENCE</scope>
    <source>
        <strain evidence="1">CBHHK002</strain>
    </source>
</reference>
<comment type="caution">
    <text evidence="1">The sequence shown here is derived from an EMBL/GenBank/DDBJ whole genome shotgun (WGS) entry which is preliminary data.</text>
</comment>
<proteinExistence type="predicted"/>
<dbReference type="PANTHER" id="PTHR40267">
    <property type="entry name" value="BLR3294 PROTEIN"/>
    <property type="match status" value="1"/>
</dbReference>
<keyword evidence="2" id="KW-1185">Reference proteome</keyword>
<organism evidence="1 2">
    <name type="scientific">Mycena albidolilacea</name>
    <dbReference type="NCBI Taxonomy" id="1033008"/>
    <lineage>
        <taxon>Eukaryota</taxon>
        <taxon>Fungi</taxon>
        <taxon>Dikarya</taxon>
        <taxon>Basidiomycota</taxon>
        <taxon>Agaricomycotina</taxon>
        <taxon>Agaricomycetes</taxon>
        <taxon>Agaricomycetidae</taxon>
        <taxon>Agaricales</taxon>
        <taxon>Marasmiineae</taxon>
        <taxon>Mycenaceae</taxon>
        <taxon>Mycena</taxon>
    </lineage>
</organism>
<dbReference type="InterPro" id="IPR026286">
    <property type="entry name" value="MaiA/AMDase"/>
</dbReference>
<accession>A0AAD7EYU1</accession>
<dbReference type="AlphaFoldDB" id="A0AAD7EYU1"/>
<evidence type="ECO:0000313" key="2">
    <source>
        <dbReference type="Proteomes" id="UP001218218"/>
    </source>
</evidence>
<sequence>MSTKPKFLRLGILVPSSNTALEPLTSTIISQLSPNVTVHFSRFSVTKISLEASALSQFDSYGPIMAAARLLADAHVDVIGWSGTSGGWLGFDEDERFCQAITNELGVPATTSTLALNRALDLLEIKKFALVTPYLDDVQARIVEVYSKTGYEVVAESHLRISTNVAIADVSEEMLDGQVKEVMEKGKGRVGAISTFCTNLIAAQRASKWEEEYGVPVLDTVSTVIWDMLRIKKYEKGAVKGWGKLFEL</sequence>
<dbReference type="Pfam" id="PF17645">
    <property type="entry name" value="Amdase"/>
    <property type="match status" value="1"/>
</dbReference>
<protein>
    <submittedName>
        <fullName evidence="1">Asp/Glu racemase</fullName>
    </submittedName>
</protein>
<gene>
    <name evidence="1" type="ORF">DFH08DRAFT_772247</name>
</gene>
<name>A0AAD7EYU1_9AGAR</name>
<dbReference type="InterPro" id="IPR053714">
    <property type="entry name" value="Iso_Racemase_Enz_sf"/>
</dbReference>
<dbReference type="Proteomes" id="UP001218218">
    <property type="component" value="Unassembled WGS sequence"/>
</dbReference>